<comment type="caution">
    <text evidence="1">The sequence shown here is derived from an EMBL/GenBank/DDBJ whole genome shotgun (WGS) entry which is preliminary data.</text>
</comment>
<accession>A0A926NU87</accession>
<organism evidence="1 2">
    <name type="scientific">Mucilaginibacter glaciei</name>
    <dbReference type="NCBI Taxonomy" id="2772109"/>
    <lineage>
        <taxon>Bacteria</taxon>
        <taxon>Pseudomonadati</taxon>
        <taxon>Bacteroidota</taxon>
        <taxon>Sphingobacteriia</taxon>
        <taxon>Sphingobacteriales</taxon>
        <taxon>Sphingobacteriaceae</taxon>
        <taxon>Mucilaginibacter</taxon>
    </lineage>
</organism>
<reference evidence="1" key="1">
    <citation type="submission" date="2020-09" db="EMBL/GenBank/DDBJ databases">
        <title>Novel species of Mucilaginibacter isolated from a glacier on the Tibetan Plateau.</title>
        <authorList>
            <person name="Liu Q."/>
            <person name="Xin Y.-H."/>
        </authorList>
    </citation>
    <scope>NUCLEOTIDE SEQUENCE</scope>
    <source>
        <strain evidence="1">ZB1P21</strain>
    </source>
</reference>
<dbReference type="AlphaFoldDB" id="A0A926NU87"/>
<dbReference type="Proteomes" id="UP000619078">
    <property type="component" value="Unassembled WGS sequence"/>
</dbReference>
<gene>
    <name evidence="1" type="ORF">IDJ76_17060</name>
</gene>
<sequence>MENTYLSQPTTTTFSTGVVANNASTLSTTQKQFAGDNRTSVSTTSATHQPHIFKTVVDMVGEGLKQNFLGPNIDMEFLTLTLRSFASTSARAIQQFVKPLTKKREVENPCHQLNQPCF</sequence>
<keyword evidence="2" id="KW-1185">Reference proteome</keyword>
<evidence type="ECO:0000313" key="1">
    <source>
        <dbReference type="EMBL" id="MBD1394820.1"/>
    </source>
</evidence>
<evidence type="ECO:0000313" key="2">
    <source>
        <dbReference type="Proteomes" id="UP000619078"/>
    </source>
</evidence>
<dbReference type="EMBL" id="JACWMX010000007">
    <property type="protein sequence ID" value="MBD1394820.1"/>
    <property type="molecule type" value="Genomic_DNA"/>
</dbReference>
<dbReference type="RefSeq" id="WP_191164806.1">
    <property type="nucleotide sequence ID" value="NZ_JACWMX010000007.1"/>
</dbReference>
<protein>
    <submittedName>
        <fullName evidence="1">Uncharacterized protein</fullName>
    </submittedName>
</protein>
<name>A0A926NU87_9SPHI</name>
<proteinExistence type="predicted"/>